<dbReference type="RefSeq" id="WP_022984742.1">
    <property type="nucleotide sequence ID" value="NZ_CAXGPP010000016.1"/>
</dbReference>
<accession>A0A418XUW6</accession>
<feature type="signal peptide" evidence="1">
    <location>
        <begin position="1"/>
        <end position="20"/>
    </location>
</feature>
<dbReference type="OrthoDB" id="9904334at2"/>
<evidence type="ECO:0008006" key="4">
    <source>
        <dbReference type="Google" id="ProtNLM"/>
    </source>
</evidence>
<organism evidence="2 3">
    <name type="scientific">Alcanivorax profundi</name>
    <dbReference type="NCBI Taxonomy" id="2338368"/>
    <lineage>
        <taxon>Bacteria</taxon>
        <taxon>Pseudomonadati</taxon>
        <taxon>Pseudomonadota</taxon>
        <taxon>Gammaproteobacteria</taxon>
        <taxon>Oceanospirillales</taxon>
        <taxon>Alcanivoracaceae</taxon>
        <taxon>Alcanivorax</taxon>
    </lineage>
</organism>
<protein>
    <recommendedName>
        <fullName evidence="4">Rap1a immunity protein domain-containing protein</fullName>
    </recommendedName>
</protein>
<dbReference type="EMBL" id="QYYA01000005">
    <property type="protein sequence ID" value="RJG16491.1"/>
    <property type="molecule type" value="Genomic_DNA"/>
</dbReference>
<dbReference type="AlphaFoldDB" id="A0A418XUW6"/>
<name>A0A418XUW6_9GAMM</name>
<keyword evidence="3" id="KW-1185">Reference proteome</keyword>
<feature type="chain" id="PRO_5019442515" description="Rap1a immunity protein domain-containing protein" evidence="1">
    <location>
        <begin position="21"/>
        <end position="121"/>
    </location>
</feature>
<reference evidence="2 3" key="1">
    <citation type="submission" date="2018-09" db="EMBL/GenBank/DDBJ databases">
        <title>Alcanivorax profundi sp. nov., isolated from 1000 m-depth seawater of the Mariana Trench.</title>
        <authorList>
            <person name="Liu J."/>
        </authorList>
    </citation>
    <scope>NUCLEOTIDE SEQUENCE [LARGE SCALE GENOMIC DNA]</scope>
    <source>
        <strain evidence="2 3">MTEO17</strain>
    </source>
</reference>
<comment type="caution">
    <text evidence="2">The sequence shown here is derived from an EMBL/GenBank/DDBJ whole genome shotgun (WGS) entry which is preliminary data.</text>
</comment>
<evidence type="ECO:0000313" key="3">
    <source>
        <dbReference type="Proteomes" id="UP000283734"/>
    </source>
</evidence>
<dbReference type="Proteomes" id="UP000283734">
    <property type="component" value="Unassembled WGS sequence"/>
</dbReference>
<proteinExistence type="predicted"/>
<evidence type="ECO:0000256" key="1">
    <source>
        <dbReference type="SAM" id="SignalP"/>
    </source>
</evidence>
<keyword evidence="1" id="KW-0732">Signal</keyword>
<evidence type="ECO:0000313" key="2">
    <source>
        <dbReference type="EMBL" id="RJG16491.1"/>
    </source>
</evidence>
<sequence>MKKKLIFTALLSLISSSAVSSDAWGSDLIEFDLEGGTKKETMLWVSGFSYSTTELLRGAACLKGQLYVGSKELIGALNRAFSEQQVTSEAAAAELGRYIRSQYACAAYSKKLQPTADAPAE</sequence>
<gene>
    <name evidence="2" type="ORF">D4A39_14675</name>
</gene>